<evidence type="ECO:0000313" key="2">
    <source>
        <dbReference type="Proteomes" id="UP001057402"/>
    </source>
</evidence>
<reference evidence="2" key="1">
    <citation type="journal article" date="2023" name="Front. Plant Sci.">
        <title>Chromosomal-level genome assembly of Melastoma candidum provides insights into trichome evolution.</title>
        <authorList>
            <person name="Zhong Y."/>
            <person name="Wu W."/>
            <person name="Sun C."/>
            <person name="Zou P."/>
            <person name="Liu Y."/>
            <person name="Dai S."/>
            <person name="Zhou R."/>
        </authorList>
    </citation>
    <scope>NUCLEOTIDE SEQUENCE [LARGE SCALE GENOMIC DNA]</scope>
</reference>
<proteinExistence type="predicted"/>
<keyword evidence="2" id="KW-1185">Reference proteome</keyword>
<dbReference type="EMBL" id="CM042884">
    <property type="protein sequence ID" value="KAI4370650.1"/>
    <property type="molecule type" value="Genomic_DNA"/>
</dbReference>
<name>A0ACB9QVG1_9MYRT</name>
<evidence type="ECO:0000313" key="1">
    <source>
        <dbReference type="EMBL" id="KAI4370650.1"/>
    </source>
</evidence>
<comment type="caution">
    <text evidence="1">The sequence shown here is derived from an EMBL/GenBank/DDBJ whole genome shotgun (WGS) entry which is preliminary data.</text>
</comment>
<accession>A0ACB9QVG1</accession>
<protein>
    <submittedName>
        <fullName evidence="1">Uncharacterized protein</fullName>
    </submittedName>
</protein>
<organism evidence="1 2">
    <name type="scientific">Melastoma candidum</name>
    <dbReference type="NCBI Taxonomy" id="119954"/>
    <lineage>
        <taxon>Eukaryota</taxon>
        <taxon>Viridiplantae</taxon>
        <taxon>Streptophyta</taxon>
        <taxon>Embryophyta</taxon>
        <taxon>Tracheophyta</taxon>
        <taxon>Spermatophyta</taxon>
        <taxon>Magnoliopsida</taxon>
        <taxon>eudicotyledons</taxon>
        <taxon>Gunneridae</taxon>
        <taxon>Pentapetalae</taxon>
        <taxon>rosids</taxon>
        <taxon>malvids</taxon>
        <taxon>Myrtales</taxon>
        <taxon>Melastomataceae</taxon>
        <taxon>Melastomatoideae</taxon>
        <taxon>Melastomateae</taxon>
        <taxon>Melastoma</taxon>
    </lineage>
</organism>
<gene>
    <name evidence="1" type="ORF">MLD38_018976</name>
</gene>
<sequence length="213" mass="23255">MSVSELIHEDPLIFAAADDRDAGEDALSLCDMPLYGDAADRSFSSEDVSTSYRDEFFEFSPLRDRPDQISRFPPASDSGEVMFCGKLIRSAPLPSSPYVGARMERAVKRNRKGVAKKARVMAYSSPRSDKWYMMAFGMARFPSEMALSEIRRRQGKGNLGGGSGHRLDSGEMVVGGKKGGSSWGMMMKALGCSRRRDGEAVVVKASYGCIPGL</sequence>
<dbReference type="Proteomes" id="UP001057402">
    <property type="component" value="Chromosome 5"/>
</dbReference>